<proteinExistence type="predicted"/>
<reference evidence="2 3" key="1">
    <citation type="submission" date="2018-12" db="EMBL/GenBank/DDBJ databases">
        <title>Genome of Verticillium dahliae isolate Getta Getta.</title>
        <authorList>
            <person name="Gardiner D.M."/>
        </authorList>
    </citation>
    <scope>NUCLEOTIDE SEQUENCE [LARGE SCALE GENOMIC DNA]</scope>
    <source>
        <strain evidence="2 3">Getta Getta</strain>
    </source>
</reference>
<dbReference type="EMBL" id="RSDZ01000053">
    <property type="protein sequence ID" value="RXG46225.1"/>
    <property type="molecule type" value="Genomic_DNA"/>
</dbReference>
<name>A0A444RYN3_VERDA</name>
<evidence type="ECO:0000313" key="3">
    <source>
        <dbReference type="Proteomes" id="UP000288725"/>
    </source>
</evidence>
<feature type="region of interest" description="Disordered" evidence="1">
    <location>
        <begin position="1"/>
        <end position="26"/>
    </location>
</feature>
<comment type="caution">
    <text evidence="2">The sequence shown here is derived from an EMBL/GenBank/DDBJ whole genome shotgun (WGS) entry which is preliminary data.</text>
</comment>
<evidence type="ECO:0000313" key="2">
    <source>
        <dbReference type="EMBL" id="RXG46225.1"/>
    </source>
</evidence>
<gene>
    <name evidence="2" type="ORF">VDGE_30287</name>
</gene>
<evidence type="ECO:0008006" key="4">
    <source>
        <dbReference type="Google" id="ProtNLM"/>
    </source>
</evidence>
<evidence type="ECO:0000256" key="1">
    <source>
        <dbReference type="SAM" id="MobiDB-lite"/>
    </source>
</evidence>
<organism evidence="2 3">
    <name type="scientific">Verticillium dahliae</name>
    <name type="common">Verticillium wilt</name>
    <dbReference type="NCBI Taxonomy" id="27337"/>
    <lineage>
        <taxon>Eukaryota</taxon>
        <taxon>Fungi</taxon>
        <taxon>Dikarya</taxon>
        <taxon>Ascomycota</taxon>
        <taxon>Pezizomycotina</taxon>
        <taxon>Sordariomycetes</taxon>
        <taxon>Hypocreomycetidae</taxon>
        <taxon>Glomerellales</taxon>
        <taxon>Plectosphaerellaceae</taxon>
        <taxon>Verticillium</taxon>
    </lineage>
</organism>
<protein>
    <recommendedName>
        <fullName evidence="4">C2H2-type domain-containing protein</fullName>
    </recommendedName>
</protein>
<dbReference type="Proteomes" id="UP000288725">
    <property type="component" value="Chromosome 1"/>
</dbReference>
<sequence>MSSSNNSSGGGGGNGMATEGSRHTAQRPVSLDDAVQQLLHQQADIQSKLADLLPATYRHNVKLELSMLRHKLRALHAYVHHHEQLPVAPVLCEAEEARSLQYRCECIEAAILDQGLNLTNPTFIDALKRPVEHLAPVGYAAWLDQNLARYDPVFRTWSMRATAPSPSSLNFTSFKCLDEDCPHYIYGFSRKDDRNDHARGHDMAKHRDSGLSIGDHAYNAEYCISLATPLTLVRIVQNNSNSLAMTVTSFWGAIAAPSRMSRICFLQLLRRQGRCKHL</sequence>
<dbReference type="AlphaFoldDB" id="A0A444RYN3"/>
<accession>A0A444RYN3</accession>